<dbReference type="Gene3D" id="2.40.10.220">
    <property type="entry name" value="predicted glycosyltransferase like domains"/>
    <property type="match status" value="1"/>
</dbReference>
<dbReference type="Proteomes" id="UP000648663">
    <property type="component" value="Unassembled WGS sequence"/>
</dbReference>
<sequence>MTTSTVPGTDHPEERGIVDLLVADRGEALISWVERVEGRELVVTAGQDRSQRRVRLEPGQRVELVWRGPTELRSLPAELVASEGGCWRLRPTGPAARGQRRAAVRAPLSLAVRATVGSTTLSGTTVDVSEGGFRAVFPGSPTGAESRRPGGDWQVGDVVDVVVELDTGQFGAKVEVIRRHQRTDDHHEVSARFVGLPERVEDRIRATVFAGLRDLRRRGLV</sequence>
<protein>
    <recommendedName>
        <fullName evidence="1">PilZ domain-containing protein</fullName>
    </recommendedName>
</protein>
<reference evidence="3 4" key="3">
    <citation type="submission" date="2020-02" db="EMBL/GenBank/DDBJ databases">
        <title>Sequencing the genomes of 1000 actinobacteria strains.</title>
        <authorList>
            <person name="Klenk H.-P."/>
        </authorList>
    </citation>
    <scope>NUCLEOTIDE SEQUENCE [LARGE SCALE GENOMIC DNA]</scope>
    <source>
        <strain evidence="3 4">DSM 45201</strain>
    </source>
</reference>
<reference evidence="2" key="4">
    <citation type="submission" date="2024-05" db="EMBL/GenBank/DDBJ databases">
        <authorList>
            <person name="Sun Q."/>
            <person name="Zhou Y."/>
        </authorList>
    </citation>
    <scope>NUCLEOTIDE SEQUENCE</scope>
    <source>
        <strain evidence="2">CGMCC 4.5581</strain>
    </source>
</reference>
<name>A0A846LJ48_9ACTN</name>
<gene>
    <name evidence="3" type="ORF">FB380_001757</name>
    <name evidence="2" type="ORF">GCM10011589_07310</name>
</gene>
<dbReference type="EMBL" id="JAAMPA010000001">
    <property type="protein sequence ID" value="NIH67311.1"/>
    <property type="molecule type" value="Genomic_DNA"/>
</dbReference>
<evidence type="ECO:0000313" key="2">
    <source>
        <dbReference type="EMBL" id="GGL53790.1"/>
    </source>
</evidence>
<reference evidence="5" key="2">
    <citation type="journal article" date="2019" name="Int. J. Syst. Evol. Microbiol.">
        <title>The Global Catalogue of Microorganisms (GCM) 10K type strain sequencing project: providing services to taxonomists for standard genome sequencing and annotation.</title>
        <authorList>
            <consortium name="The Broad Institute Genomics Platform"/>
            <consortium name="The Broad Institute Genome Sequencing Center for Infectious Disease"/>
            <person name="Wu L."/>
            <person name="Ma J."/>
        </authorList>
    </citation>
    <scope>NUCLEOTIDE SEQUENCE [LARGE SCALE GENOMIC DNA]</scope>
    <source>
        <strain evidence="5">CGMCC 4.5581</strain>
    </source>
</reference>
<evidence type="ECO:0000313" key="5">
    <source>
        <dbReference type="Proteomes" id="UP000648663"/>
    </source>
</evidence>
<evidence type="ECO:0000313" key="3">
    <source>
        <dbReference type="EMBL" id="NIH67311.1"/>
    </source>
</evidence>
<comment type="caution">
    <text evidence="3">The sequence shown here is derived from an EMBL/GenBank/DDBJ whole genome shotgun (WGS) entry which is preliminary data.</text>
</comment>
<dbReference type="Proteomes" id="UP000552836">
    <property type="component" value="Unassembled WGS sequence"/>
</dbReference>
<accession>A0A846LJ48</accession>
<feature type="domain" description="PilZ" evidence="1">
    <location>
        <begin position="99"/>
        <end position="209"/>
    </location>
</feature>
<dbReference type="Pfam" id="PF07238">
    <property type="entry name" value="PilZ"/>
    <property type="match status" value="1"/>
</dbReference>
<keyword evidence="5" id="KW-1185">Reference proteome</keyword>
<evidence type="ECO:0000259" key="1">
    <source>
        <dbReference type="Pfam" id="PF07238"/>
    </source>
</evidence>
<proteinExistence type="predicted"/>
<dbReference type="AlphaFoldDB" id="A0A846LJ48"/>
<reference evidence="2" key="1">
    <citation type="journal article" date="2014" name="Int. J. Syst. Evol. Microbiol.">
        <title>Complete genome of a new Firmicutes species belonging to the dominant human colonic microbiota ('Ruminococcus bicirculans') reveals two chromosomes and a selective capacity to utilize plant glucans.</title>
        <authorList>
            <consortium name="NISC Comparative Sequencing Program"/>
            <person name="Wegmann U."/>
            <person name="Louis P."/>
            <person name="Goesmann A."/>
            <person name="Henrissat B."/>
            <person name="Duncan S.H."/>
            <person name="Flint H.J."/>
        </authorList>
    </citation>
    <scope>NUCLEOTIDE SEQUENCE</scope>
    <source>
        <strain evidence="2">CGMCC 4.5581</strain>
    </source>
</reference>
<dbReference type="GO" id="GO:0035438">
    <property type="term" value="F:cyclic-di-GMP binding"/>
    <property type="evidence" value="ECO:0007669"/>
    <property type="project" value="InterPro"/>
</dbReference>
<dbReference type="InterPro" id="IPR009875">
    <property type="entry name" value="PilZ_domain"/>
</dbReference>
<dbReference type="EMBL" id="BMMI01000001">
    <property type="protein sequence ID" value="GGL53790.1"/>
    <property type="molecule type" value="Genomic_DNA"/>
</dbReference>
<dbReference type="RefSeq" id="WP_166754751.1">
    <property type="nucleotide sequence ID" value="NZ_BAABJU010000001.1"/>
</dbReference>
<organism evidence="3 4">
    <name type="scientific">Modestobacter marinus</name>
    <dbReference type="NCBI Taxonomy" id="477641"/>
    <lineage>
        <taxon>Bacteria</taxon>
        <taxon>Bacillati</taxon>
        <taxon>Actinomycetota</taxon>
        <taxon>Actinomycetes</taxon>
        <taxon>Geodermatophilales</taxon>
        <taxon>Geodermatophilaceae</taxon>
        <taxon>Modestobacter</taxon>
    </lineage>
</organism>
<evidence type="ECO:0000313" key="4">
    <source>
        <dbReference type="Proteomes" id="UP000552836"/>
    </source>
</evidence>